<reference evidence="2 3" key="1">
    <citation type="journal article" date="2014" name="Genome Announc.">
        <title>Draft genome sequences of eight enterohepatic helicobacter species isolated from both laboratory and wild rodents.</title>
        <authorList>
            <person name="Sheh A."/>
            <person name="Shen Z."/>
            <person name="Fox J.G."/>
        </authorList>
    </citation>
    <scope>NUCLEOTIDE SEQUENCE [LARGE SCALE GENOMIC DNA]</scope>
    <source>
        <strain evidence="2 3">MIT 01-6451</strain>
    </source>
</reference>
<dbReference type="AlphaFoldDB" id="A0A4U8TQI6"/>
<dbReference type="RefSeq" id="WP_034363670.1">
    <property type="nucleotide sequence ID" value="NZ_CAJUDB010000001.1"/>
</dbReference>
<organism evidence="2 3">
    <name type="scientific">Helicobacter japonicus</name>
    <dbReference type="NCBI Taxonomy" id="425400"/>
    <lineage>
        <taxon>Bacteria</taxon>
        <taxon>Pseudomonadati</taxon>
        <taxon>Campylobacterota</taxon>
        <taxon>Epsilonproteobacteria</taxon>
        <taxon>Campylobacterales</taxon>
        <taxon>Helicobacteraceae</taxon>
        <taxon>Helicobacter</taxon>
    </lineage>
</organism>
<accession>A0A4U8TQI6</accession>
<feature type="signal peptide" evidence="1">
    <location>
        <begin position="1"/>
        <end position="20"/>
    </location>
</feature>
<dbReference type="STRING" id="425400.LS65_09345"/>
<feature type="chain" id="PRO_5020869578" evidence="1">
    <location>
        <begin position="21"/>
        <end position="65"/>
    </location>
</feature>
<proteinExistence type="predicted"/>
<dbReference type="Proteomes" id="UP000029707">
    <property type="component" value="Unassembled WGS sequence"/>
</dbReference>
<evidence type="ECO:0000313" key="2">
    <source>
        <dbReference type="EMBL" id="TLE02807.1"/>
    </source>
</evidence>
<keyword evidence="3" id="KW-1185">Reference proteome</keyword>
<comment type="caution">
    <text evidence="2">The sequence shown here is derived from an EMBL/GenBank/DDBJ whole genome shotgun (WGS) entry which is preliminary data.</text>
</comment>
<evidence type="ECO:0000256" key="1">
    <source>
        <dbReference type="SAM" id="SignalP"/>
    </source>
</evidence>
<dbReference type="OrthoDB" id="5330005at2"/>
<name>A0A4U8TQI6_9HELI</name>
<protein>
    <submittedName>
        <fullName evidence="2">Uncharacterized protein</fullName>
    </submittedName>
</protein>
<evidence type="ECO:0000313" key="3">
    <source>
        <dbReference type="Proteomes" id="UP000029707"/>
    </source>
</evidence>
<gene>
    <name evidence="2" type="ORF">LS65_002470</name>
</gene>
<sequence>MKKLFIIAMGILLSASMANAFDIKGNAVDAASDVANGKSAKEVAEAKKKEAVNAVKTEAEKNKKS</sequence>
<dbReference type="EMBL" id="JRMQ02000002">
    <property type="protein sequence ID" value="TLE02807.1"/>
    <property type="molecule type" value="Genomic_DNA"/>
</dbReference>
<keyword evidence="1" id="KW-0732">Signal</keyword>